<evidence type="ECO:0000313" key="2">
    <source>
        <dbReference type="EMBL" id="HIU94224.1"/>
    </source>
</evidence>
<dbReference type="Proteomes" id="UP000824128">
    <property type="component" value="Unassembled WGS sequence"/>
</dbReference>
<sequence>MEFERVLAVRTNKTVYRDGDRAVKLFGEDFRESDILNEALNHARAEETGLPVPALLEVCKIEGRWAIVTRFIPGKTLARRMDEEPEKREAYLERFVALQVEVQSRRSPLMNRLHDKMYRKITEAELTDATKFELHKRLASLPARASVCHGDFNPSNIILTDADEAYILDWSHVTQGTPAADAARTYLLFSLENRPDLAERYLTLYCHRAGVSRGDVQRWVPIVAASQSVKGRPEERELLLRWADVAEYQ</sequence>
<comment type="caution">
    <text evidence="2">The sequence shown here is derived from an EMBL/GenBank/DDBJ whole genome shotgun (WGS) entry which is preliminary data.</text>
</comment>
<feature type="domain" description="Aminoglycoside phosphotransferase" evidence="1">
    <location>
        <begin position="11"/>
        <end position="209"/>
    </location>
</feature>
<organism evidence="2 3">
    <name type="scientific">Candidatus Aphodomorpha intestinavium</name>
    <dbReference type="NCBI Taxonomy" id="2840672"/>
    <lineage>
        <taxon>Bacteria</taxon>
        <taxon>Bacillati</taxon>
        <taxon>Bacillota</taxon>
        <taxon>Clostridia</taxon>
        <taxon>Eubacteriales</taxon>
        <taxon>Candidatus Aphodomorpha</taxon>
    </lineage>
</organism>
<accession>A0A9D1ST55</accession>
<dbReference type="InterPro" id="IPR011009">
    <property type="entry name" value="Kinase-like_dom_sf"/>
</dbReference>
<dbReference type="InterPro" id="IPR051678">
    <property type="entry name" value="AGP_Transferase"/>
</dbReference>
<gene>
    <name evidence="2" type="ORF">IAD24_03610</name>
</gene>
<evidence type="ECO:0000313" key="3">
    <source>
        <dbReference type="Proteomes" id="UP000824128"/>
    </source>
</evidence>
<reference evidence="2" key="1">
    <citation type="submission" date="2020-10" db="EMBL/GenBank/DDBJ databases">
        <authorList>
            <person name="Gilroy R."/>
        </authorList>
    </citation>
    <scope>NUCLEOTIDE SEQUENCE</scope>
    <source>
        <strain evidence="2">ChiGjej2B2-16831</strain>
    </source>
</reference>
<dbReference type="AlphaFoldDB" id="A0A9D1ST55"/>
<name>A0A9D1ST55_9FIRM</name>
<dbReference type="Pfam" id="PF01636">
    <property type="entry name" value="APH"/>
    <property type="match status" value="1"/>
</dbReference>
<proteinExistence type="predicted"/>
<dbReference type="PANTHER" id="PTHR21310">
    <property type="entry name" value="AMINOGLYCOSIDE PHOSPHOTRANSFERASE-RELATED-RELATED"/>
    <property type="match status" value="1"/>
</dbReference>
<dbReference type="Gene3D" id="3.90.1200.10">
    <property type="match status" value="1"/>
</dbReference>
<reference evidence="2" key="2">
    <citation type="journal article" date="2021" name="PeerJ">
        <title>Extensive microbial diversity within the chicken gut microbiome revealed by metagenomics and culture.</title>
        <authorList>
            <person name="Gilroy R."/>
            <person name="Ravi A."/>
            <person name="Getino M."/>
            <person name="Pursley I."/>
            <person name="Horton D.L."/>
            <person name="Alikhan N.F."/>
            <person name="Baker D."/>
            <person name="Gharbi K."/>
            <person name="Hall N."/>
            <person name="Watson M."/>
            <person name="Adriaenssens E.M."/>
            <person name="Foster-Nyarko E."/>
            <person name="Jarju S."/>
            <person name="Secka A."/>
            <person name="Antonio M."/>
            <person name="Oren A."/>
            <person name="Chaudhuri R.R."/>
            <person name="La Ragione R."/>
            <person name="Hildebrand F."/>
            <person name="Pallen M.J."/>
        </authorList>
    </citation>
    <scope>NUCLEOTIDE SEQUENCE</scope>
    <source>
        <strain evidence="2">ChiGjej2B2-16831</strain>
    </source>
</reference>
<protein>
    <submittedName>
        <fullName evidence="2">Phosphotransferase</fullName>
    </submittedName>
</protein>
<dbReference type="EMBL" id="DVNZ01000116">
    <property type="protein sequence ID" value="HIU94224.1"/>
    <property type="molecule type" value="Genomic_DNA"/>
</dbReference>
<evidence type="ECO:0000259" key="1">
    <source>
        <dbReference type="Pfam" id="PF01636"/>
    </source>
</evidence>
<dbReference type="InterPro" id="IPR002575">
    <property type="entry name" value="Aminoglycoside_PTrfase"/>
</dbReference>
<dbReference type="SUPFAM" id="SSF56112">
    <property type="entry name" value="Protein kinase-like (PK-like)"/>
    <property type="match status" value="1"/>
</dbReference>